<evidence type="ECO:0000256" key="2">
    <source>
        <dbReference type="ARBA" id="ARBA00022448"/>
    </source>
</evidence>
<dbReference type="InterPro" id="IPR050490">
    <property type="entry name" value="Bact_solute-bd_prot1"/>
</dbReference>
<evidence type="ECO:0000256" key="3">
    <source>
        <dbReference type="SAM" id="Phobius"/>
    </source>
</evidence>
<proteinExistence type="inferred from homology"/>
<keyword evidence="3" id="KW-0472">Membrane</keyword>
<keyword evidence="3" id="KW-1133">Transmembrane helix</keyword>
<gene>
    <name evidence="4" type="primary">yurO</name>
    <name evidence="4" type="ORF">CaldiYA01_18610</name>
</gene>
<reference evidence="4 5" key="1">
    <citation type="submission" date="2021-02" db="EMBL/GenBank/DDBJ databases">
        <title>Nitrogen-fixing ability and nitrogen fixation related genes of thermophilic fermentative bacteria in the genus Caldicellulosiruptor.</title>
        <authorList>
            <person name="Chen Y."/>
            <person name="Nishihara A."/>
            <person name="Haruta S."/>
        </authorList>
    </citation>
    <scope>NUCLEOTIDE SEQUENCE [LARGE SCALE GENOMIC DNA]</scope>
    <source>
        <strain evidence="4 5">YA01</strain>
    </source>
</reference>
<sequence>MKELFNKRHILSIGFFVPLVTTIVLIIVLILNTQKTVEESVTIENEELEVNTKIRFLSPWGGSDPYADTLSFVLQKFQEENTGITIVNESLFGDDFLIKLQTDFASGNPPDVFGLFPGSVRDLLIQRHQIADLTDVIKRDVKWYQSFYPNMWKYVTFNKRIYGVPLETIVECLFVNKDIFEKYNLQVPKTLNELINVSKILKSKGIIPIAFNAQPEGTYIYQNIIVSIGTKHDVENPIKNGKFSDPYIKALDYLKELYKVGAFPTNYYSLTSKQRNDLFLTKKAAMIVQGSWFIPKCDPKTVDIYFFPQVNGTDKKHLIYGLGGGTFYVSTQAWQDNTKRVWAIEILKYLTSEKVARIFVERTGLISNVKIKDQPNVKNPLRSKVEGLIKEANVFVAPPDHFVDRTVWEEVITKNIPYYLQGTISSKLFWEIAIKAWEENIKKLGE</sequence>
<feature type="transmembrane region" description="Helical" evidence="3">
    <location>
        <begin position="12"/>
        <end position="31"/>
    </location>
</feature>
<evidence type="ECO:0000313" key="5">
    <source>
        <dbReference type="Proteomes" id="UP000663623"/>
    </source>
</evidence>
<dbReference type="Proteomes" id="UP000663623">
    <property type="component" value="Chromosome"/>
</dbReference>
<dbReference type="EMBL" id="AP024480">
    <property type="protein sequence ID" value="BCS81901.1"/>
    <property type="molecule type" value="Genomic_DNA"/>
</dbReference>
<comment type="similarity">
    <text evidence="1">Belongs to the bacterial solute-binding protein 1 family.</text>
</comment>
<dbReference type="InterPro" id="IPR006059">
    <property type="entry name" value="SBP"/>
</dbReference>
<dbReference type="Pfam" id="PF01547">
    <property type="entry name" value="SBP_bac_1"/>
    <property type="match status" value="1"/>
</dbReference>
<name>A0ABN6E8Q6_9FIRM</name>
<evidence type="ECO:0000256" key="1">
    <source>
        <dbReference type="ARBA" id="ARBA00008520"/>
    </source>
</evidence>
<keyword evidence="5" id="KW-1185">Reference proteome</keyword>
<dbReference type="RefSeq" id="WP_207179059.1">
    <property type="nucleotide sequence ID" value="NZ_AP024480.1"/>
</dbReference>
<evidence type="ECO:0000313" key="4">
    <source>
        <dbReference type="EMBL" id="BCS81901.1"/>
    </source>
</evidence>
<keyword evidence="3" id="KW-0812">Transmembrane</keyword>
<dbReference type="Gene3D" id="3.40.190.10">
    <property type="entry name" value="Periplasmic binding protein-like II"/>
    <property type="match status" value="2"/>
</dbReference>
<dbReference type="PANTHER" id="PTHR43649">
    <property type="entry name" value="ARABINOSE-BINDING PROTEIN-RELATED"/>
    <property type="match status" value="1"/>
</dbReference>
<organism evidence="4 5">
    <name type="scientific">Caldicellulosiruptor diazotrophicus</name>
    <dbReference type="NCBI Taxonomy" id="2806205"/>
    <lineage>
        <taxon>Bacteria</taxon>
        <taxon>Bacillati</taxon>
        <taxon>Bacillota</taxon>
        <taxon>Bacillota incertae sedis</taxon>
        <taxon>Caldicellulosiruptorales</taxon>
        <taxon>Caldicellulosiruptoraceae</taxon>
        <taxon>Caldicellulosiruptor</taxon>
    </lineage>
</organism>
<dbReference type="PANTHER" id="PTHR43649:SF29">
    <property type="entry name" value="OSMOPROTECTIVE COMPOUNDS-BINDING PROTEIN GGTB"/>
    <property type="match status" value="1"/>
</dbReference>
<protein>
    <submittedName>
        <fullName evidence="4">ABC transporter extracellular-binding protein YurO</fullName>
    </submittedName>
</protein>
<accession>A0ABN6E8Q6</accession>
<dbReference type="SUPFAM" id="SSF53850">
    <property type="entry name" value="Periplasmic binding protein-like II"/>
    <property type="match status" value="1"/>
</dbReference>
<keyword evidence="2" id="KW-0813">Transport</keyword>